<gene>
    <name evidence="2" type="ORF">DFR74_101390</name>
</gene>
<keyword evidence="3" id="KW-1185">Reference proteome</keyword>
<dbReference type="STRING" id="1210090.GCA_001613185_01105"/>
<name>A0A366E2N6_9NOCA</name>
<evidence type="ECO:0000313" key="3">
    <source>
        <dbReference type="Proteomes" id="UP000252586"/>
    </source>
</evidence>
<dbReference type="InterPro" id="IPR029068">
    <property type="entry name" value="Glyas_Bleomycin-R_OHBP_Dase"/>
</dbReference>
<evidence type="ECO:0008006" key="4">
    <source>
        <dbReference type="Google" id="ProtNLM"/>
    </source>
</evidence>
<feature type="region of interest" description="Disordered" evidence="1">
    <location>
        <begin position="31"/>
        <end position="54"/>
    </location>
</feature>
<reference evidence="2 3" key="1">
    <citation type="submission" date="2018-06" db="EMBL/GenBank/DDBJ databases">
        <title>Genomic Encyclopedia of Type Strains, Phase IV (KMG-IV): sequencing the most valuable type-strain genomes for metagenomic binning, comparative biology and taxonomic classification.</title>
        <authorList>
            <person name="Goeker M."/>
        </authorList>
    </citation>
    <scope>NUCLEOTIDE SEQUENCE [LARGE SCALE GENOMIC DNA]</scope>
    <source>
        <strain evidence="2 3">DSM 44599</strain>
    </source>
</reference>
<proteinExistence type="predicted"/>
<comment type="caution">
    <text evidence="2">The sequence shown here is derived from an EMBL/GenBank/DDBJ whole genome shotgun (WGS) entry which is preliminary data.</text>
</comment>
<dbReference type="AlphaFoldDB" id="A0A366E2N6"/>
<evidence type="ECO:0000313" key="2">
    <source>
        <dbReference type="EMBL" id="RBO96375.1"/>
    </source>
</evidence>
<dbReference type="EMBL" id="QNRE01000001">
    <property type="protein sequence ID" value="RBO96375.1"/>
    <property type="molecule type" value="Genomic_DNA"/>
</dbReference>
<dbReference type="Proteomes" id="UP000252586">
    <property type="component" value="Unassembled WGS sequence"/>
</dbReference>
<evidence type="ECO:0000256" key="1">
    <source>
        <dbReference type="SAM" id="MobiDB-lite"/>
    </source>
</evidence>
<organism evidence="2 3">
    <name type="scientific">Nocardia puris</name>
    <dbReference type="NCBI Taxonomy" id="208602"/>
    <lineage>
        <taxon>Bacteria</taxon>
        <taxon>Bacillati</taxon>
        <taxon>Actinomycetota</taxon>
        <taxon>Actinomycetes</taxon>
        <taxon>Mycobacteriales</taxon>
        <taxon>Nocardiaceae</taxon>
        <taxon>Nocardia</taxon>
    </lineage>
</organism>
<accession>A0A366E2N6</accession>
<protein>
    <recommendedName>
        <fullName evidence="4">Glyoxalase-like domain-containing protein</fullName>
    </recommendedName>
</protein>
<sequence>MWVSSVTLAAPSPSELASFYERLLGWTISTLEDPRPGDPPEAGWAQLRAPACPA</sequence>
<dbReference type="SUPFAM" id="SSF54593">
    <property type="entry name" value="Glyoxalase/Bleomycin resistance protein/Dihydroxybiphenyl dioxygenase"/>
    <property type="match status" value="1"/>
</dbReference>